<evidence type="ECO:0000256" key="1">
    <source>
        <dbReference type="SAM" id="MobiDB-lite"/>
    </source>
</evidence>
<dbReference type="Proteomes" id="UP000254866">
    <property type="component" value="Unassembled WGS sequence"/>
</dbReference>
<dbReference type="GO" id="GO:0000175">
    <property type="term" value="F:3'-5'-RNA exonuclease activity"/>
    <property type="evidence" value="ECO:0007669"/>
    <property type="project" value="TreeGrafter"/>
</dbReference>
<reference evidence="3 4" key="1">
    <citation type="journal article" date="2018" name="IMA Fungus">
        <title>IMA Genome-F 9: Draft genome sequence of Annulohypoxylon stygium, Aspergillus mulundensis, Berkeleyomyces basicola (syn. Thielaviopsis basicola), Ceratocystis smalleyi, two Cercospora beticola strains, Coleophoma cylindrospora, Fusarium fracticaudum, Phialophora cf. hyalina, and Morchella septimelata.</title>
        <authorList>
            <person name="Wingfield B.D."/>
            <person name="Bills G.F."/>
            <person name="Dong Y."/>
            <person name="Huang W."/>
            <person name="Nel W.J."/>
            <person name="Swalarsk-Parry B.S."/>
            <person name="Vaghefi N."/>
            <person name="Wilken P.M."/>
            <person name="An Z."/>
            <person name="de Beer Z.W."/>
            <person name="De Vos L."/>
            <person name="Chen L."/>
            <person name="Duong T.A."/>
            <person name="Gao Y."/>
            <person name="Hammerbacher A."/>
            <person name="Kikkert J.R."/>
            <person name="Li Y."/>
            <person name="Li H."/>
            <person name="Li K."/>
            <person name="Li Q."/>
            <person name="Liu X."/>
            <person name="Ma X."/>
            <person name="Naidoo K."/>
            <person name="Pethybridge S.J."/>
            <person name="Sun J."/>
            <person name="Steenkamp E.T."/>
            <person name="van der Nest M.A."/>
            <person name="van Wyk S."/>
            <person name="Wingfield M.J."/>
            <person name="Xiong C."/>
            <person name="Yue Q."/>
            <person name="Zhang X."/>
        </authorList>
    </citation>
    <scope>NUCLEOTIDE SEQUENCE [LARGE SCALE GENOMIC DNA]</scope>
    <source>
        <strain evidence="3 4">BP 5553</strain>
    </source>
</reference>
<dbReference type="PANTHER" id="PTHR23355">
    <property type="entry name" value="RIBONUCLEASE"/>
    <property type="match status" value="1"/>
</dbReference>
<dbReference type="GO" id="GO:0000932">
    <property type="term" value="C:P-body"/>
    <property type="evidence" value="ECO:0007669"/>
    <property type="project" value="TreeGrafter"/>
</dbReference>
<dbReference type="InterPro" id="IPR056625">
    <property type="entry name" value="SH3_CYT4"/>
</dbReference>
<evidence type="ECO:0000259" key="2">
    <source>
        <dbReference type="SMART" id="SM00955"/>
    </source>
</evidence>
<feature type="region of interest" description="Disordered" evidence="1">
    <location>
        <begin position="48"/>
        <end position="72"/>
    </location>
</feature>
<dbReference type="InterPro" id="IPR012340">
    <property type="entry name" value="NA-bd_OB-fold"/>
</dbReference>
<dbReference type="AlphaFoldDB" id="A0A370TMP9"/>
<dbReference type="EMBL" id="NPIC01000004">
    <property type="protein sequence ID" value="RDL36802.1"/>
    <property type="molecule type" value="Genomic_DNA"/>
</dbReference>
<evidence type="ECO:0000313" key="4">
    <source>
        <dbReference type="Proteomes" id="UP000254866"/>
    </source>
</evidence>
<dbReference type="InterPro" id="IPR057912">
    <property type="entry name" value="OB_CYT4_C"/>
</dbReference>
<dbReference type="SMART" id="SM00955">
    <property type="entry name" value="RNB"/>
    <property type="match status" value="1"/>
</dbReference>
<comment type="caution">
    <text evidence="3">The sequence shown here is derived from an EMBL/GenBank/DDBJ whole genome shotgun (WGS) entry which is preliminary data.</text>
</comment>
<dbReference type="Pfam" id="PF00773">
    <property type="entry name" value="RNB"/>
    <property type="match status" value="1"/>
</dbReference>
<dbReference type="RefSeq" id="XP_031869458.1">
    <property type="nucleotide sequence ID" value="XM_032014777.1"/>
</dbReference>
<proteinExistence type="predicted"/>
<accession>A0A370TMP9</accession>
<dbReference type="GeneID" id="43599003"/>
<dbReference type="PANTHER" id="PTHR23355:SF65">
    <property type="entry name" value="EXORIBONUCLEASE CYT-4, PUTATIVE (AFU_ORTHOLOGUE AFUA_7G01550)-RELATED"/>
    <property type="match status" value="1"/>
</dbReference>
<protein>
    <recommendedName>
        <fullName evidence="2">RNB domain-containing protein</fullName>
    </recommendedName>
</protein>
<dbReference type="InterPro" id="IPR056624">
    <property type="entry name" value="WH_CYT4"/>
</dbReference>
<dbReference type="GO" id="GO:0003723">
    <property type="term" value="F:RNA binding"/>
    <property type="evidence" value="ECO:0007669"/>
    <property type="project" value="InterPro"/>
</dbReference>
<dbReference type="Pfam" id="PF23214">
    <property type="entry name" value="SH3_CYT4"/>
    <property type="match status" value="1"/>
</dbReference>
<sequence>MADVTLFKKVASPGNFSYIDRPLANPRKQAIRPFVCWQCLAHIHQASGGSRNARRPVRSGSGPSLPRTRRIWGDISHRPLEDAIARPAAVVPTAADIFSKLRLPEGSDTRDRLKQWEIDHLPSFAPVIHENDSPTTEVISNTVARPPSNNEVEVADEDGGDAIPRFDEDDLVDIGTGRMFLLPGDLVELSFTSTRQPELAIFIRDVGQHGQFYTMTGRWASLRSSVTKFFVPGFVQPNAIDEILPYLPDPSAVSADMVDRLHPFSDALPRNIGKGLLRKMQDFWEEADRAYLKMAPQLENVHKRIADELRPRHASLEAIADMLYGPALLKDDHGNFAKPILYAIHRRLMLSDVGIRVPPKGTLRAGGEYEILPHIEVKEVNRVVDHVRMYIAGKAESAPSITLGPLRGFVVKCRRLIDSGRENRQLTPFGTIGPSSKLEATSHYRTGSKQAPFTEMDNLFIRFIESWSALKSFSNTSQLHSIASAILRAVGRYEGMALDQDTGWTLLQEIGAIPPWGTRAPYELRIPHFGRRLRPNFDSNAQKDFTEDRLAYMRKDWGDLPVFCIDDVGAHEIDDGISIEATGVDGEYWVHVHVADPASHIHPESGVRYYAEDQMQTFYLPDHVQFMIEPEFVASKLSLAPGRPCLTISAKISSSGDILDQKISPGTIHNVVYITPAVLDEVTSGTSGQRTNYEATYSVGSSPSATIPSRPLTQKDELSTAHKETLKILHRLGFARSKILQARGGTFIGNQNQEISVDFNGAPWTPSPATFSLCHYGDPTIKVTKPAPVDLQRSSPVPYLMLLAGEVAARWCYMRGIPSIYRITPRNPAKESPTDFFSNVVLPSRDEGGNIPIEVASEYFNLIGPAQPSTIPGPHVAIGAEMISRCTSPLRRFTDLLVHWQIEAALREEHRLGHSLIGNTKDNFLPFTKEKLDALLPRIDTRERNLKMIENDARKAWFAQFLVRAWHFKEAEIPSPLTVAVRKISESKTFAFGFIDEFLAPVRFDMPNWPDAIQPGDLLEAEIENINTASGQVAVKILRRKGVLESDKEA</sequence>
<dbReference type="InterPro" id="IPR001900">
    <property type="entry name" value="RNase_II/R"/>
</dbReference>
<dbReference type="GO" id="GO:0006402">
    <property type="term" value="P:mRNA catabolic process"/>
    <property type="evidence" value="ECO:0007669"/>
    <property type="project" value="TreeGrafter"/>
</dbReference>
<dbReference type="Pfam" id="PF23216">
    <property type="entry name" value="WHD_CYT4"/>
    <property type="match status" value="1"/>
</dbReference>
<feature type="domain" description="RNB" evidence="2">
    <location>
        <begin position="554"/>
        <end position="908"/>
    </location>
</feature>
<evidence type="ECO:0000313" key="3">
    <source>
        <dbReference type="EMBL" id="RDL36802.1"/>
    </source>
</evidence>
<dbReference type="InterPro" id="IPR050180">
    <property type="entry name" value="RNR_Ribonuclease"/>
</dbReference>
<name>A0A370TMP9_9HELO</name>
<gene>
    <name evidence="3" type="ORF">BP5553_06154</name>
</gene>
<keyword evidence="4" id="KW-1185">Reference proteome</keyword>
<dbReference type="Pfam" id="PF25522">
    <property type="entry name" value="OB_cyt-4"/>
    <property type="match status" value="1"/>
</dbReference>
<dbReference type="SUPFAM" id="SSF50249">
    <property type="entry name" value="Nucleic acid-binding proteins"/>
    <property type="match status" value="1"/>
</dbReference>
<dbReference type="STRING" id="2656787.A0A370TMP9"/>
<dbReference type="OrthoDB" id="2285229at2759"/>
<organism evidence="3 4">
    <name type="scientific">Venustampulla echinocandica</name>
    <dbReference type="NCBI Taxonomy" id="2656787"/>
    <lineage>
        <taxon>Eukaryota</taxon>
        <taxon>Fungi</taxon>
        <taxon>Dikarya</taxon>
        <taxon>Ascomycota</taxon>
        <taxon>Pezizomycotina</taxon>
        <taxon>Leotiomycetes</taxon>
        <taxon>Helotiales</taxon>
        <taxon>Pleuroascaceae</taxon>
        <taxon>Venustampulla</taxon>
    </lineage>
</organism>